<reference evidence="3" key="1">
    <citation type="submission" date="2015-01" db="EMBL/GenBank/DDBJ databases">
        <title>The Genome Sequence of Cryptococcus gattii MMRL2647.</title>
        <authorList>
            <consortium name="The Broad Institute Genomics Platform"/>
            <person name="Cuomo C."/>
            <person name="Litvintseva A."/>
            <person name="Chen Y."/>
            <person name="Heitman J."/>
            <person name="Sun S."/>
            <person name="Springer D."/>
            <person name="Dromer F."/>
            <person name="Young S."/>
            <person name="Zeng Q."/>
            <person name="Gargeya S."/>
            <person name="Abouelleil A."/>
            <person name="Alvarado L."/>
            <person name="Chapman S.B."/>
            <person name="Gainer-Dewar J."/>
            <person name="Goldberg J."/>
            <person name="Griggs A."/>
            <person name="Gujja S."/>
            <person name="Hansen M."/>
            <person name="Howarth C."/>
            <person name="Imamovic A."/>
            <person name="Larimer J."/>
            <person name="Murphy C."/>
            <person name="Naylor J."/>
            <person name="Pearson M."/>
            <person name="Priest M."/>
            <person name="Roberts A."/>
            <person name="Saif S."/>
            <person name="Shea T."/>
            <person name="Sykes S."/>
            <person name="Wortman J."/>
            <person name="Nusbaum C."/>
            <person name="Birren B."/>
        </authorList>
    </citation>
    <scope>NUCLEOTIDE SEQUENCE [LARGE SCALE GENOMIC DNA]</scope>
    <source>
        <strain evidence="3">IND107</strain>
    </source>
</reference>
<evidence type="ECO:0000313" key="2">
    <source>
        <dbReference type="EMBL" id="KAL0243485.1"/>
    </source>
</evidence>
<name>A0ABR3BL09_9TREE</name>
<gene>
    <name evidence="2" type="ORF">I308_105451</name>
</gene>
<evidence type="ECO:0000313" key="3">
    <source>
        <dbReference type="Proteomes" id="UP000054399"/>
    </source>
</evidence>
<keyword evidence="3" id="KW-1185">Reference proteome</keyword>
<dbReference type="EMBL" id="ATAM02000010">
    <property type="protein sequence ID" value="KAL0243485.1"/>
    <property type="molecule type" value="Genomic_DNA"/>
</dbReference>
<protein>
    <submittedName>
        <fullName evidence="2">Uncharacterized protein</fullName>
    </submittedName>
</protein>
<proteinExistence type="predicted"/>
<dbReference type="GeneID" id="91992306"/>
<dbReference type="RefSeq" id="XP_066611852.1">
    <property type="nucleotide sequence ID" value="XM_066759906.1"/>
</dbReference>
<evidence type="ECO:0000256" key="1">
    <source>
        <dbReference type="SAM" id="MobiDB-lite"/>
    </source>
</evidence>
<accession>A0ABR3BL09</accession>
<organism evidence="2 3">
    <name type="scientific">Cryptococcus tetragattii IND107</name>
    <dbReference type="NCBI Taxonomy" id="1296105"/>
    <lineage>
        <taxon>Eukaryota</taxon>
        <taxon>Fungi</taxon>
        <taxon>Dikarya</taxon>
        <taxon>Basidiomycota</taxon>
        <taxon>Agaricomycotina</taxon>
        <taxon>Tremellomycetes</taxon>
        <taxon>Tremellales</taxon>
        <taxon>Cryptococcaceae</taxon>
        <taxon>Cryptococcus</taxon>
        <taxon>Cryptococcus gattii species complex</taxon>
    </lineage>
</organism>
<feature type="region of interest" description="Disordered" evidence="1">
    <location>
        <begin position="1"/>
        <end position="76"/>
    </location>
</feature>
<comment type="caution">
    <text evidence="2">The sequence shown here is derived from an EMBL/GenBank/DDBJ whole genome shotgun (WGS) entry which is preliminary data.</text>
</comment>
<dbReference type="Proteomes" id="UP000054399">
    <property type="component" value="Unassembled WGS sequence"/>
</dbReference>
<feature type="compositionally biased region" description="Polar residues" evidence="1">
    <location>
        <begin position="32"/>
        <end position="47"/>
    </location>
</feature>
<sequence length="311" mass="33859">MDRTADDTFEEGDSLFSLPGPSHPRSLYHTPSAANSRNTSHNAQANSLHFRHDDQRFPSPLSADYDPDGSSYGYQNASAIQGDEDLSGIADNGDSPSLEHEYEAALDRQTQMVDIPVEEAEGEVEESYDDASDGSSDLYDPDADPEAFSKRLDELAGVLEMNEVEQTALKWDPPIGKNHGRHPFLYSSDFKSVIKHYLTTTSWQYSSSSSFLSKMPCEDSLANGLDSRFGFGSGAFPASSLWGIDGTGGMVAGEIHPIRVLGRTWRDADEAIARGRSFAMETEDSAELDNETSRTSEMSPVLAAAVPNSVI</sequence>
<reference evidence="2 3" key="2">
    <citation type="submission" date="2024-01" db="EMBL/GenBank/DDBJ databases">
        <title>Comparative genomics of Cryptococcus and Kwoniella reveals pathogenesis evolution and contrasting modes of karyotype evolution via chromosome fusion or intercentromeric recombination.</title>
        <authorList>
            <person name="Coelho M.A."/>
            <person name="David-Palma M."/>
            <person name="Shea T."/>
            <person name="Bowers K."/>
            <person name="Mcginley-Smith S."/>
            <person name="Mohammad A.W."/>
            <person name="Gnirke A."/>
            <person name="Yurkov A.M."/>
            <person name="Nowrousian M."/>
            <person name="Sun S."/>
            <person name="Cuomo C.A."/>
            <person name="Heitman J."/>
        </authorList>
    </citation>
    <scope>NUCLEOTIDE SEQUENCE [LARGE SCALE GENOMIC DNA]</scope>
    <source>
        <strain evidence="2 3">IND107</strain>
    </source>
</reference>